<dbReference type="GO" id="GO:0000976">
    <property type="term" value="F:transcription cis-regulatory region binding"/>
    <property type="evidence" value="ECO:0007669"/>
    <property type="project" value="TreeGrafter"/>
</dbReference>
<dbReference type="InterPro" id="IPR009057">
    <property type="entry name" value="Homeodomain-like_sf"/>
</dbReference>
<sequence length="217" mass="23521">LATPRSGAAVDAYHHGNLRQALLEHAVELARSGGPDAVVLRDVQRMAGVSNSAAYRHYADRDALLAAVTEYAETRLADAMVARLNALPRRGSTAKRALARLRATGQGYIDFALAEPGLFRTVFTHRRPARGGHSRQPDDSGAVRERHTFQVLVRCVDDLVDAGVVSPDRRDGLDEAAWAAVHGLSVLFIDGPLSAVETGRKQLIIDRMLDLISDGLR</sequence>
<feature type="non-terminal residue" evidence="6">
    <location>
        <position position="1"/>
    </location>
</feature>
<organism evidence="6 7">
    <name type="scientific">Mycobacterium terramassiliense</name>
    <dbReference type="NCBI Taxonomy" id="1841859"/>
    <lineage>
        <taxon>Bacteria</taxon>
        <taxon>Bacillati</taxon>
        <taxon>Actinomycetota</taxon>
        <taxon>Actinomycetes</taxon>
        <taxon>Mycobacteriales</taxon>
        <taxon>Mycobacteriaceae</taxon>
        <taxon>Mycobacterium</taxon>
    </lineage>
</organism>
<keyword evidence="7" id="KW-1185">Reference proteome</keyword>
<dbReference type="InterPro" id="IPR036271">
    <property type="entry name" value="Tet_transcr_reg_TetR-rel_C_sf"/>
</dbReference>
<dbReference type="EMBL" id="FTRV01000015">
    <property type="protein sequence ID" value="SPM30591.1"/>
    <property type="molecule type" value="Genomic_DNA"/>
</dbReference>
<dbReference type="GO" id="GO:0003700">
    <property type="term" value="F:DNA-binding transcription factor activity"/>
    <property type="evidence" value="ECO:0007669"/>
    <property type="project" value="TreeGrafter"/>
</dbReference>
<evidence type="ECO:0000313" key="7">
    <source>
        <dbReference type="Proteomes" id="UP000241595"/>
    </source>
</evidence>
<keyword evidence="3" id="KW-0804">Transcription</keyword>
<evidence type="ECO:0000256" key="1">
    <source>
        <dbReference type="ARBA" id="ARBA00023015"/>
    </source>
</evidence>
<dbReference type="Proteomes" id="UP000241595">
    <property type="component" value="Unassembled WGS sequence"/>
</dbReference>
<dbReference type="PANTHER" id="PTHR30055">
    <property type="entry name" value="HTH-TYPE TRANSCRIPTIONAL REGULATOR RUTR"/>
    <property type="match status" value="1"/>
</dbReference>
<dbReference type="SUPFAM" id="SSF48498">
    <property type="entry name" value="Tetracyclin repressor-like, C-terminal domain"/>
    <property type="match status" value="1"/>
</dbReference>
<feature type="domain" description="HTH tetR-type" evidence="5">
    <location>
        <begin position="16"/>
        <end position="76"/>
    </location>
</feature>
<evidence type="ECO:0000313" key="6">
    <source>
        <dbReference type="EMBL" id="SPM30591.1"/>
    </source>
</evidence>
<dbReference type="Pfam" id="PF00440">
    <property type="entry name" value="TetR_N"/>
    <property type="match status" value="1"/>
</dbReference>
<accession>A0A2U3NGB7</accession>
<dbReference type="AlphaFoldDB" id="A0A2U3NGB7"/>
<dbReference type="Gene3D" id="1.10.357.10">
    <property type="entry name" value="Tetracycline Repressor, domain 2"/>
    <property type="match status" value="1"/>
</dbReference>
<feature type="DNA-binding region" description="H-T-H motif" evidence="4">
    <location>
        <begin position="39"/>
        <end position="58"/>
    </location>
</feature>
<dbReference type="PROSITE" id="PS50977">
    <property type="entry name" value="HTH_TETR_2"/>
    <property type="match status" value="1"/>
</dbReference>
<evidence type="ECO:0000256" key="3">
    <source>
        <dbReference type="ARBA" id="ARBA00023163"/>
    </source>
</evidence>
<proteinExistence type="predicted"/>
<dbReference type="Pfam" id="PF13305">
    <property type="entry name" value="TetR_C_33"/>
    <property type="match status" value="1"/>
</dbReference>
<dbReference type="PANTHER" id="PTHR30055:SF234">
    <property type="entry name" value="HTH-TYPE TRANSCRIPTIONAL REGULATOR BETI"/>
    <property type="match status" value="1"/>
</dbReference>
<gene>
    <name evidence="6" type="ORF">MTAB308_4100</name>
</gene>
<dbReference type="InterPro" id="IPR025996">
    <property type="entry name" value="MT1864/Rv1816-like_C"/>
</dbReference>
<evidence type="ECO:0000259" key="5">
    <source>
        <dbReference type="PROSITE" id="PS50977"/>
    </source>
</evidence>
<dbReference type="InterPro" id="IPR001647">
    <property type="entry name" value="HTH_TetR"/>
</dbReference>
<protein>
    <recommendedName>
        <fullName evidence="5">HTH tetR-type domain-containing protein</fullName>
    </recommendedName>
</protein>
<evidence type="ECO:0000256" key="2">
    <source>
        <dbReference type="ARBA" id="ARBA00023125"/>
    </source>
</evidence>
<reference evidence="6 7" key="1">
    <citation type="submission" date="2017-01" db="EMBL/GenBank/DDBJ databases">
        <authorList>
            <consortium name="Urmite Genomes"/>
        </authorList>
    </citation>
    <scope>NUCLEOTIDE SEQUENCE [LARGE SCALE GENOMIC DNA]</scope>
    <source>
        <strain evidence="6 7">AB308</strain>
    </source>
</reference>
<name>A0A2U3NGB7_9MYCO</name>
<keyword evidence="1" id="KW-0805">Transcription regulation</keyword>
<dbReference type="STRING" id="1841859.GCA_900157385_04101"/>
<evidence type="ECO:0000256" key="4">
    <source>
        <dbReference type="PROSITE-ProRule" id="PRU00335"/>
    </source>
</evidence>
<dbReference type="InterPro" id="IPR050109">
    <property type="entry name" value="HTH-type_TetR-like_transc_reg"/>
</dbReference>
<dbReference type="SUPFAM" id="SSF46689">
    <property type="entry name" value="Homeodomain-like"/>
    <property type="match status" value="1"/>
</dbReference>
<keyword evidence="2 4" id="KW-0238">DNA-binding</keyword>